<dbReference type="GO" id="GO:0016020">
    <property type="term" value="C:membrane"/>
    <property type="evidence" value="ECO:0007669"/>
    <property type="project" value="UniProtKB-SubCell"/>
</dbReference>
<proteinExistence type="predicted"/>
<sequence>MNYLFILIISTVISTIVVYTLDVWRLRIQIYPIIKRFFTFYYHLLYKRDPNNNKKIAKSKRHLDECFIDEFGWNVFIRGLGVNIIVQIFIQLLIAVLYHPLILWRSKPYSYYTELELGNVTEFDMNNKSIILTILSSVSIGIVGGFVTFQSQHFSIELQFQFEKLQPHHRNTRVKHKHDHVNFF</sequence>
<evidence type="ECO:0000256" key="1">
    <source>
        <dbReference type="ARBA" id="ARBA00004370"/>
    </source>
</evidence>
<comment type="caution">
    <text evidence="5">The sequence shown here is derived from an EMBL/GenBank/DDBJ whole genome shotgun (WGS) entry which is preliminary data.</text>
</comment>
<keyword evidence="4" id="KW-1133">Transmembrane helix</keyword>
<comment type="subcellular location">
    <subcellularLocation>
        <location evidence="1">Membrane</location>
    </subcellularLocation>
</comment>
<evidence type="ECO:0000313" key="5">
    <source>
        <dbReference type="EMBL" id="KYQ91653.1"/>
    </source>
</evidence>
<keyword evidence="6" id="KW-1185">Reference proteome</keyword>
<evidence type="ECO:0000256" key="4">
    <source>
        <dbReference type="SAM" id="Phobius"/>
    </source>
</evidence>
<feature type="transmembrane region" description="Helical" evidence="4">
    <location>
        <begin position="6"/>
        <end position="26"/>
    </location>
</feature>
<protein>
    <recommendedName>
        <fullName evidence="7">Transmembrane protein</fullName>
    </recommendedName>
</protein>
<dbReference type="SUPFAM" id="SSF103506">
    <property type="entry name" value="Mitochondrial carrier"/>
    <property type="match status" value="1"/>
</dbReference>
<gene>
    <name evidence="5" type="ORF">DLAC_11687</name>
</gene>
<accession>A0A151ZCH3</accession>
<keyword evidence="3 4" id="KW-0472">Membrane</keyword>
<evidence type="ECO:0008006" key="7">
    <source>
        <dbReference type="Google" id="ProtNLM"/>
    </source>
</evidence>
<dbReference type="OrthoDB" id="20705at2759"/>
<dbReference type="Proteomes" id="UP000076078">
    <property type="component" value="Unassembled WGS sequence"/>
</dbReference>
<feature type="transmembrane region" description="Helical" evidence="4">
    <location>
        <begin position="80"/>
        <end position="101"/>
    </location>
</feature>
<reference evidence="5 6" key="1">
    <citation type="submission" date="2015-12" db="EMBL/GenBank/DDBJ databases">
        <title>Dictyostelia acquired genes for synthesis and detection of signals that induce cell-type specialization by lateral gene transfer from prokaryotes.</title>
        <authorList>
            <person name="Gloeckner G."/>
            <person name="Schaap P."/>
        </authorList>
    </citation>
    <scope>NUCLEOTIDE SEQUENCE [LARGE SCALE GENOMIC DNA]</scope>
    <source>
        <strain evidence="5 6">TK</strain>
    </source>
</reference>
<dbReference type="InterPro" id="IPR023395">
    <property type="entry name" value="MCP_dom_sf"/>
</dbReference>
<evidence type="ECO:0000313" key="6">
    <source>
        <dbReference type="Proteomes" id="UP000076078"/>
    </source>
</evidence>
<dbReference type="InParanoid" id="A0A151ZCH3"/>
<name>A0A151ZCH3_TIELA</name>
<organism evidence="5 6">
    <name type="scientific">Tieghemostelium lacteum</name>
    <name type="common">Slime mold</name>
    <name type="synonym">Dictyostelium lacteum</name>
    <dbReference type="NCBI Taxonomy" id="361077"/>
    <lineage>
        <taxon>Eukaryota</taxon>
        <taxon>Amoebozoa</taxon>
        <taxon>Evosea</taxon>
        <taxon>Eumycetozoa</taxon>
        <taxon>Dictyostelia</taxon>
        <taxon>Dictyosteliales</taxon>
        <taxon>Raperosteliaceae</taxon>
        <taxon>Tieghemostelium</taxon>
    </lineage>
</organism>
<keyword evidence="2 4" id="KW-0812">Transmembrane</keyword>
<evidence type="ECO:0000256" key="3">
    <source>
        <dbReference type="ARBA" id="ARBA00023136"/>
    </source>
</evidence>
<dbReference type="AlphaFoldDB" id="A0A151ZCH3"/>
<dbReference type="EMBL" id="LODT01000034">
    <property type="protein sequence ID" value="KYQ91653.1"/>
    <property type="molecule type" value="Genomic_DNA"/>
</dbReference>
<feature type="transmembrane region" description="Helical" evidence="4">
    <location>
        <begin position="130"/>
        <end position="149"/>
    </location>
</feature>
<evidence type="ECO:0000256" key="2">
    <source>
        <dbReference type="ARBA" id="ARBA00022692"/>
    </source>
</evidence>